<dbReference type="HOGENOM" id="CLU_3072064_0_0_1"/>
<dbReference type="Proteomes" id="UP000007015">
    <property type="component" value="Chromosome 1"/>
</dbReference>
<dbReference type="OMA" id="AGHREKC"/>
<dbReference type="STRING" id="39946.B8A8W1"/>
<gene>
    <name evidence="1" type="ORF">OsI_02133</name>
</gene>
<dbReference type="Gramene" id="BGIOSGA039807-TA">
    <property type="protein sequence ID" value="BGIOSGA039807-PA"/>
    <property type="gene ID" value="BGIOSGA039807"/>
</dbReference>
<evidence type="ECO:0000313" key="2">
    <source>
        <dbReference type="Proteomes" id="UP000007015"/>
    </source>
</evidence>
<evidence type="ECO:0000313" key="1">
    <source>
        <dbReference type="EMBL" id="EEC70731.1"/>
    </source>
</evidence>
<reference evidence="1 2" key="1">
    <citation type="journal article" date="2005" name="PLoS Biol.">
        <title>The genomes of Oryza sativa: a history of duplications.</title>
        <authorList>
            <person name="Yu J."/>
            <person name="Wang J."/>
            <person name="Lin W."/>
            <person name="Li S."/>
            <person name="Li H."/>
            <person name="Zhou J."/>
            <person name="Ni P."/>
            <person name="Dong W."/>
            <person name="Hu S."/>
            <person name="Zeng C."/>
            <person name="Zhang J."/>
            <person name="Zhang Y."/>
            <person name="Li R."/>
            <person name="Xu Z."/>
            <person name="Li S."/>
            <person name="Li X."/>
            <person name="Zheng H."/>
            <person name="Cong L."/>
            <person name="Lin L."/>
            <person name="Yin J."/>
            <person name="Geng J."/>
            <person name="Li G."/>
            <person name="Shi J."/>
            <person name="Liu J."/>
            <person name="Lv H."/>
            <person name="Li J."/>
            <person name="Wang J."/>
            <person name="Deng Y."/>
            <person name="Ran L."/>
            <person name="Shi X."/>
            <person name="Wang X."/>
            <person name="Wu Q."/>
            <person name="Li C."/>
            <person name="Ren X."/>
            <person name="Wang J."/>
            <person name="Wang X."/>
            <person name="Li D."/>
            <person name="Liu D."/>
            <person name="Zhang X."/>
            <person name="Ji Z."/>
            <person name="Zhao W."/>
            <person name="Sun Y."/>
            <person name="Zhang Z."/>
            <person name="Bao J."/>
            <person name="Han Y."/>
            <person name="Dong L."/>
            <person name="Ji J."/>
            <person name="Chen P."/>
            <person name="Wu S."/>
            <person name="Liu J."/>
            <person name="Xiao Y."/>
            <person name="Bu D."/>
            <person name="Tan J."/>
            <person name="Yang L."/>
            <person name="Ye C."/>
            <person name="Zhang J."/>
            <person name="Xu J."/>
            <person name="Zhou Y."/>
            <person name="Yu Y."/>
            <person name="Zhang B."/>
            <person name="Zhuang S."/>
            <person name="Wei H."/>
            <person name="Liu B."/>
            <person name="Lei M."/>
            <person name="Yu H."/>
            <person name="Li Y."/>
            <person name="Xu H."/>
            <person name="Wei S."/>
            <person name="He X."/>
            <person name="Fang L."/>
            <person name="Zhang Z."/>
            <person name="Zhang Y."/>
            <person name="Huang X."/>
            <person name="Su Z."/>
            <person name="Tong W."/>
            <person name="Li J."/>
            <person name="Tong Z."/>
            <person name="Li S."/>
            <person name="Ye J."/>
            <person name="Wang L."/>
            <person name="Fang L."/>
            <person name="Lei T."/>
            <person name="Chen C."/>
            <person name="Chen H."/>
            <person name="Xu Z."/>
            <person name="Li H."/>
            <person name="Huang H."/>
            <person name="Zhang F."/>
            <person name="Xu H."/>
            <person name="Li N."/>
            <person name="Zhao C."/>
            <person name="Li S."/>
            <person name="Dong L."/>
            <person name="Huang Y."/>
            <person name="Li L."/>
            <person name="Xi Y."/>
            <person name="Qi Q."/>
            <person name="Li W."/>
            <person name="Zhang B."/>
            <person name="Hu W."/>
            <person name="Zhang Y."/>
            <person name="Tian X."/>
            <person name="Jiao Y."/>
            <person name="Liang X."/>
            <person name="Jin J."/>
            <person name="Gao L."/>
            <person name="Zheng W."/>
            <person name="Hao B."/>
            <person name="Liu S."/>
            <person name="Wang W."/>
            <person name="Yuan L."/>
            <person name="Cao M."/>
            <person name="McDermott J."/>
            <person name="Samudrala R."/>
            <person name="Wang J."/>
            <person name="Wong G.K."/>
            <person name="Yang H."/>
        </authorList>
    </citation>
    <scope>NUCLEOTIDE SEQUENCE [LARGE SCALE GENOMIC DNA]</scope>
    <source>
        <strain evidence="2">cv. 93-11</strain>
    </source>
</reference>
<organism evidence="1 2">
    <name type="scientific">Oryza sativa subsp. indica</name>
    <name type="common">Rice</name>
    <dbReference type="NCBI Taxonomy" id="39946"/>
    <lineage>
        <taxon>Eukaryota</taxon>
        <taxon>Viridiplantae</taxon>
        <taxon>Streptophyta</taxon>
        <taxon>Embryophyta</taxon>
        <taxon>Tracheophyta</taxon>
        <taxon>Spermatophyta</taxon>
        <taxon>Magnoliopsida</taxon>
        <taxon>Liliopsida</taxon>
        <taxon>Poales</taxon>
        <taxon>Poaceae</taxon>
        <taxon>BOP clade</taxon>
        <taxon>Oryzoideae</taxon>
        <taxon>Oryzeae</taxon>
        <taxon>Oryzinae</taxon>
        <taxon>Oryza</taxon>
        <taxon>Oryza sativa</taxon>
    </lineage>
</organism>
<name>B8A8W1_ORYSI</name>
<accession>B8A8W1</accession>
<sequence>MSTTGRGRYSVLRIFKGRRGRTGHRATCGALPAAGPYLRLNRFQGWRAVKQKR</sequence>
<proteinExistence type="predicted"/>
<dbReference type="AlphaFoldDB" id="B8A8W1"/>
<keyword evidence="2" id="KW-1185">Reference proteome</keyword>
<protein>
    <submittedName>
        <fullName evidence="1">Uncharacterized protein</fullName>
    </submittedName>
</protein>
<dbReference type="Gramene" id="BGIOSGA040725-TA">
    <property type="protein sequence ID" value="BGIOSGA040725-PA"/>
    <property type="gene ID" value="BGIOSGA040725"/>
</dbReference>
<dbReference type="Gramene" id="BGIOSGA001554-TA">
    <property type="protein sequence ID" value="BGIOSGA001554-PA"/>
    <property type="gene ID" value="BGIOSGA001554"/>
</dbReference>
<dbReference type="EMBL" id="CM000126">
    <property type="protein sequence ID" value="EEC70731.1"/>
    <property type="molecule type" value="Genomic_DNA"/>
</dbReference>